<evidence type="ECO:0000313" key="1">
    <source>
        <dbReference type="EMBL" id="QJA75367.1"/>
    </source>
</evidence>
<sequence>MPPYEYVQVLRKIVEKEKVDLVIPNTYAEVTALAGCQGSKELPGMLGAGTYLPMAKDIRLCQDKWTFWRWCREECLLHHLPKSASFPDGLTSTALAFRRIGVDEENGLAWLRARRGAGAYAATKVRGVSEAIEWMGYHMGHRDMQPQDFMLSEYLPGRDIIVSMVWRHGRLVWLRSFEKCGYFEGSCRPSGTSSTGIVDKAFYDESHFELCRYIVSTLNPHAHGNWTLDWKQDAEGDWKLTECNIGRFIQGTLLFNRIPEQRDWLDAYLKAYSGWDFMDEPVWYDNTGWFTVRSVNRGLYLGKEEGLADLKRIAETN</sequence>
<dbReference type="EMBL" id="MT142159">
    <property type="protein sequence ID" value="QJA75367.1"/>
    <property type="molecule type" value="Genomic_DNA"/>
</dbReference>
<name>A0A6M3K384_9ZZZZ</name>
<protein>
    <recommendedName>
        <fullName evidence="2">ATP-grasp domain-containing protein</fullName>
    </recommendedName>
</protein>
<accession>A0A6M3K384</accession>
<gene>
    <name evidence="1" type="ORF">MM415A01799_0003</name>
</gene>
<dbReference type="AlphaFoldDB" id="A0A6M3K384"/>
<proteinExistence type="predicted"/>
<reference evidence="1" key="1">
    <citation type="submission" date="2020-03" db="EMBL/GenBank/DDBJ databases">
        <title>The deep terrestrial virosphere.</title>
        <authorList>
            <person name="Holmfeldt K."/>
            <person name="Nilsson E."/>
            <person name="Simone D."/>
            <person name="Lopez-Fernandez M."/>
            <person name="Wu X."/>
            <person name="de Brujin I."/>
            <person name="Lundin D."/>
            <person name="Andersson A."/>
            <person name="Bertilsson S."/>
            <person name="Dopson M."/>
        </authorList>
    </citation>
    <scope>NUCLEOTIDE SEQUENCE</scope>
    <source>
        <strain evidence="1">MM415A01799</strain>
    </source>
</reference>
<organism evidence="1">
    <name type="scientific">viral metagenome</name>
    <dbReference type="NCBI Taxonomy" id="1070528"/>
    <lineage>
        <taxon>unclassified sequences</taxon>
        <taxon>metagenomes</taxon>
        <taxon>organismal metagenomes</taxon>
    </lineage>
</organism>
<evidence type="ECO:0008006" key="2">
    <source>
        <dbReference type="Google" id="ProtNLM"/>
    </source>
</evidence>
<dbReference type="SUPFAM" id="SSF56059">
    <property type="entry name" value="Glutathione synthetase ATP-binding domain-like"/>
    <property type="match status" value="1"/>
</dbReference>